<evidence type="ECO:0000313" key="2">
    <source>
        <dbReference type="Proteomes" id="UP000000268"/>
    </source>
</evidence>
<keyword evidence="2" id="KW-1185">Reference proteome</keyword>
<evidence type="ECO:0000313" key="1">
    <source>
        <dbReference type="EMBL" id="ABW32544.1"/>
    </source>
</evidence>
<reference evidence="1 2" key="1">
    <citation type="journal article" date="2008" name="Proc. Natl. Acad. Sci. U.S.A.">
        <title>Niche adaptation and genome expansion in the chlorophyll d-producing cyanobacterium Acaryochloris marina.</title>
        <authorList>
            <person name="Swingley W.D."/>
            <person name="Chen M."/>
            <person name="Cheung P.C."/>
            <person name="Conrad A.L."/>
            <person name="Dejesa L.C."/>
            <person name="Hao J."/>
            <person name="Honchak B.M."/>
            <person name="Karbach L.E."/>
            <person name="Kurdoglu A."/>
            <person name="Lahiri S."/>
            <person name="Mastrian S.D."/>
            <person name="Miyashita H."/>
            <person name="Page L."/>
            <person name="Ramakrishna P."/>
            <person name="Satoh S."/>
            <person name="Sattley W.M."/>
            <person name="Shimada Y."/>
            <person name="Taylor H.L."/>
            <person name="Tomo T."/>
            <person name="Tsuchiya T."/>
            <person name="Wang Z.T."/>
            <person name="Raymond J."/>
            <person name="Mimuro M."/>
            <person name="Blankenship R.E."/>
            <person name="Touchman J.W."/>
        </authorList>
    </citation>
    <scope>NUCLEOTIDE SEQUENCE [LARGE SCALE GENOMIC DNA]</scope>
    <source>
        <strain evidence="2">MBIC 11017</strain>
        <plasmid evidence="2">Plasmid pREB4</plasmid>
    </source>
</reference>
<organism evidence="1 2">
    <name type="scientific">Acaryochloris marina (strain MBIC 11017)</name>
    <dbReference type="NCBI Taxonomy" id="329726"/>
    <lineage>
        <taxon>Bacteria</taxon>
        <taxon>Bacillati</taxon>
        <taxon>Cyanobacteriota</taxon>
        <taxon>Cyanophyceae</taxon>
        <taxon>Acaryochloridales</taxon>
        <taxon>Acaryochloridaceae</taxon>
        <taxon>Acaryochloris</taxon>
    </lineage>
</organism>
<name>A8ZNF8_ACAM1</name>
<gene>
    <name evidence="1" type="ordered locus">AM1_D0047</name>
</gene>
<keyword evidence="1" id="KW-0614">Plasmid</keyword>
<dbReference type="KEGG" id="amr:AM1_D0047"/>
<dbReference type="AlphaFoldDB" id="A8ZNF8"/>
<protein>
    <submittedName>
        <fullName evidence="1">Uncharacterized protein</fullName>
    </submittedName>
</protein>
<accession>A8ZNF8</accession>
<dbReference type="Proteomes" id="UP000000268">
    <property type="component" value="Plasmid pREB4"/>
</dbReference>
<dbReference type="RefSeq" id="WP_012167821.1">
    <property type="nucleotide sequence ID" value="NC_009929.1"/>
</dbReference>
<dbReference type="EMBL" id="CP000841">
    <property type="protein sequence ID" value="ABW32544.1"/>
    <property type="molecule type" value="Genomic_DNA"/>
</dbReference>
<geneLocation type="plasmid" evidence="1 2">
    <name>pREB4</name>
</geneLocation>
<dbReference type="HOGENOM" id="CLU_873247_0_0_3"/>
<proteinExistence type="predicted"/>
<sequence length="318" mass="35058">MTEPITLSAAVIANLAFQEILKSSAGEVTKKFTADAIAKMSELRQKIWARLRGKSQKVDDALKNTEQGDSSALSTIAKNLDVVMDEDAEFASQVQAIAQTINAGKILDQSNMTQNLSDNAKGWQTKVEGGVAYIGEIHQQFTGDPILKYEPPTINSIRGFHNGMQSLVLEDIGNVPVTITKEKHEGINGECDYTIEFEIFNKSRADLKIKAILVEVLSVEPIESIIDYIPLCGLGEARLYSCRVDGRPGIYRSNLLESTFSGYIFLQSGEQETIQIAINTKDEGKYTLRSLLELSSVDGLKTISVGEFNNVRFLKLSR</sequence>